<comment type="cofactor">
    <cofactor evidence="1">
        <name>Zn(2+)</name>
        <dbReference type="ChEBI" id="CHEBI:29105"/>
    </cofactor>
</comment>
<evidence type="ECO:0000259" key="20">
    <source>
        <dbReference type="PROSITE" id="PS50972"/>
    </source>
</evidence>
<evidence type="ECO:0000256" key="9">
    <source>
        <dbReference type="ARBA" id="ARBA00022679"/>
    </source>
</evidence>
<feature type="region of interest" description="Disordered" evidence="18">
    <location>
        <begin position="206"/>
        <end position="234"/>
    </location>
</feature>
<evidence type="ECO:0000256" key="7">
    <source>
        <dbReference type="ARBA" id="ARBA00022605"/>
    </source>
</evidence>
<dbReference type="PROSITE" id="PS50970">
    <property type="entry name" value="HCY"/>
    <property type="match status" value="1"/>
</dbReference>
<protein>
    <recommendedName>
        <fullName evidence="5">methionine synthase</fullName>
        <ecNumber evidence="5">2.1.1.13</ecNumber>
    </recommendedName>
    <alternativeName>
        <fullName evidence="16">5-methyltetrahydrofolate--homocysteine methyltransferase</fullName>
    </alternativeName>
    <alternativeName>
        <fullName evidence="15">Vitamin-B12 dependent methionine synthase</fullName>
    </alternativeName>
</protein>
<evidence type="ECO:0000256" key="15">
    <source>
        <dbReference type="ARBA" id="ARBA00030163"/>
    </source>
</evidence>
<accession>A0ABN9Q490</accession>
<evidence type="ECO:0000256" key="12">
    <source>
        <dbReference type="ARBA" id="ARBA00022833"/>
    </source>
</evidence>
<dbReference type="InterPro" id="IPR057326">
    <property type="entry name" value="KR_dom"/>
</dbReference>
<dbReference type="EMBL" id="CAUYUJ010002383">
    <property type="protein sequence ID" value="CAK0800528.1"/>
    <property type="molecule type" value="Genomic_DNA"/>
</dbReference>
<dbReference type="InterPro" id="IPR011005">
    <property type="entry name" value="Dihydropteroate_synth-like_sf"/>
</dbReference>
<keyword evidence="10" id="KW-0949">S-adenosyl-L-methionine</keyword>
<gene>
    <name evidence="21" type="ORF">PCOR1329_LOCUS8663</name>
</gene>
<evidence type="ECO:0000256" key="6">
    <source>
        <dbReference type="ARBA" id="ARBA00022603"/>
    </source>
</evidence>
<dbReference type="SMART" id="SM00822">
    <property type="entry name" value="PKS_KR"/>
    <property type="match status" value="1"/>
</dbReference>
<evidence type="ECO:0000256" key="16">
    <source>
        <dbReference type="ARBA" id="ARBA00031040"/>
    </source>
</evidence>
<evidence type="ECO:0000256" key="4">
    <source>
        <dbReference type="ARBA" id="ARBA00010398"/>
    </source>
</evidence>
<dbReference type="EC" id="2.1.1.13" evidence="5"/>
<evidence type="ECO:0000256" key="10">
    <source>
        <dbReference type="ARBA" id="ARBA00022691"/>
    </source>
</evidence>
<feature type="non-terminal residue" evidence="21">
    <location>
        <position position="1404"/>
    </location>
</feature>
<keyword evidence="12" id="KW-0862">Zinc</keyword>
<feature type="region of interest" description="Disordered" evidence="18">
    <location>
        <begin position="109"/>
        <end position="155"/>
    </location>
</feature>
<reference evidence="21" key="1">
    <citation type="submission" date="2023-10" db="EMBL/GenBank/DDBJ databases">
        <authorList>
            <person name="Chen Y."/>
            <person name="Shah S."/>
            <person name="Dougan E. K."/>
            <person name="Thang M."/>
            <person name="Chan C."/>
        </authorList>
    </citation>
    <scope>NUCLEOTIDE SEQUENCE [LARGE SCALE GENOMIC DNA]</scope>
</reference>
<dbReference type="Proteomes" id="UP001189429">
    <property type="component" value="Unassembled WGS sequence"/>
</dbReference>
<keyword evidence="22" id="KW-1185">Reference proteome</keyword>
<dbReference type="Pfam" id="PF00809">
    <property type="entry name" value="Pterin_bind"/>
    <property type="match status" value="2"/>
</dbReference>
<evidence type="ECO:0000256" key="13">
    <source>
        <dbReference type="ARBA" id="ARBA00023167"/>
    </source>
</evidence>
<evidence type="ECO:0000256" key="3">
    <source>
        <dbReference type="ARBA" id="ARBA00005178"/>
    </source>
</evidence>
<evidence type="ECO:0000256" key="17">
    <source>
        <dbReference type="PROSITE-ProRule" id="PRU00333"/>
    </source>
</evidence>
<evidence type="ECO:0000256" key="5">
    <source>
        <dbReference type="ARBA" id="ARBA00012032"/>
    </source>
</evidence>
<keyword evidence="7" id="KW-0028">Amino-acid biosynthesis</keyword>
<dbReference type="PROSITE" id="PS50972">
    <property type="entry name" value="PTERIN_BINDING"/>
    <property type="match status" value="2"/>
</dbReference>
<dbReference type="InterPro" id="IPR000489">
    <property type="entry name" value="Pterin-binding_dom"/>
</dbReference>
<evidence type="ECO:0000256" key="14">
    <source>
        <dbReference type="ARBA" id="ARBA00023285"/>
    </source>
</evidence>
<dbReference type="Pfam" id="PF08659">
    <property type="entry name" value="KR"/>
    <property type="match status" value="1"/>
</dbReference>
<dbReference type="InterPro" id="IPR036589">
    <property type="entry name" value="HCY_dom_sf"/>
</dbReference>
<feature type="non-terminal residue" evidence="21">
    <location>
        <position position="1"/>
    </location>
</feature>
<evidence type="ECO:0000313" key="22">
    <source>
        <dbReference type="Proteomes" id="UP001189429"/>
    </source>
</evidence>
<feature type="domain" description="Pterin-binding" evidence="20">
    <location>
        <begin position="601"/>
        <end position="862"/>
    </location>
</feature>
<feature type="compositionally biased region" description="Low complexity" evidence="18">
    <location>
        <begin position="130"/>
        <end position="149"/>
    </location>
</feature>
<keyword evidence="14" id="KW-0170">Cobalt</keyword>
<dbReference type="InterPro" id="IPR003726">
    <property type="entry name" value="HCY_dom"/>
</dbReference>
<keyword evidence="11" id="KW-0479">Metal-binding</keyword>
<feature type="region of interest" description="Disordered" evidence="18">
    <location>
        <begin position="1244"/>
        <end position="1273"/>
    </location>
</feature>
<feature type="domain" description="Pterin-binding" evidence="20">
    <location>
        <begin position="956"/>
        <end position="1222"/>
    </location>
</feature>
<dbReference type="PANTHER" id="PTHR45833:SF1">
    <property type="entry name" value="METHIONINE SYNTHASE"/>
    <property type="match status" value="1"/>
</dbReference>
<evidence type="ECO:0000256" key="18">
    <source>
        <dbReference type="SAM" id="MobiDB-lite"/>
    </source>
</evidence>
<keyword evidence="8" id="KW-0846">Cobalamin</keyword>
<comment type="pathway">
    <text evidence="3">Amino-acid biosynthesis; L-methionine biosynthesis via de novo pathway; L-methionine from L-homocysteine (MetH route): step 1/1.</text>
</comment>
<keyword evidence="13" id="KW-0486">Methionine biosynthesis</keyword>
<comment type="caution">
    <text evidence="21">The sequence shown here is derived from an EMBL/GenBank/DDBJ whole genome shotgun (WGS) entry which is preliminary data.</text>
</comment>
<evidence type="ECO:0000256" key="1">
    <source>
        <dbReference type="ARBA" id="ARBA00001947"/>
    </source>
</evidence>
<dbReference type="InterPro" id="IPR013968">
    <property type="entry name" value="PKS_KR"/>
</dbReference>
<feature type="compositionally biased region" description="Gly residues" evidence="18">
    <location>
        <begin position="21"/>
        <end position="30"/>
    </location>
</feature>
<sequence>GPRPAPSPVPGVGGRADEPGGCAGAMGGGARWQVSAPEGVAVRQNQLPGPAQTSERLPSGAIVEELQLSGGSLRFALLTDTGPPSGWVTVAEAGRQLLVRRLGTPEARYHRASADERARRRREREEEEQAAAAARPLEQLPRAAPLAERASGEGGAAEAAAPQVCCFPLSRQLQEATWPPGDAPAWGPRAHPAAPDRGFFRRRRAAPPAEQKEYFRSLHRGAPSSSSSTDPGVVREAAPVPVEVGLLSSTVCSRGILQPDDVVGYLNGELGSRICFLDGGVRARIEAEGLDEAAYRGDRFQHFRAKDAAGRAVELAGNYGLLALTQPGLVQEMHKEYFLAGADICRTITLGCTREGQAGYRMQHMVYEMNRRAAEIAKRAAAEATQLQPARPRLVAGTLGPLGGGWTDMYKAYEEAVRGLMDGGADLLFVDQAASALGAKAAVAAADACALRLKRQRLPVIVCASTGDGGALPSGGSLAAFAVALRHARPLALGAAGAPGHLEALPDVARGWCAAVLGSAAMAADASALAARGLLNFVGGGADTSAADLAALVGALRTAPPRKPQAPAESSLQLSGLTGGPTPCDADFRVIGQQCASMGSAKFKALVDTLKTSLSGALSGASFGSAVDLCAQQADRGADIIDVNLDADVEDPSLAAKGALMAKFVSACSSHPSLRGLPLSITSSNLEVILAGLQSAPGKCIANGLSLLSGEEKFVLAARECQRHGAAVVVFSIDEGGLPESREGRVRACQRSYHLLRSRLGFPAEDIIFDCCLGATTALDIGKASADFISAVGEVKSTCPGVSCVAGLGNLSLPFRGLSMIRDAIHAVFLRQAIPRGVNLAFAEPGCLPRCADIDPEVRTLCEEVVLNRSADGKHAERLLAYVNVHSGTTVRLALTSSSPPASAGLLPRAPSQPAAALLARRGRSTPAEQKAHLLSLCPQAARSTGRVARAPRGSCWLVGQRCNAGGSATLRVLAEACQATSGARKWEPVLELCAQQLERGADALDLNFDGCPLEGPAAMGEFVRLCVQDPRLASAPLVISSGSWPVIEEGLKHAQGKGIANALSLASGEQEFLQMASTCKRYGAAVVVLPVERQERAASPEDRVRACRRSFALLRERLGFPAEDIIFDCGLLPLRDAEDASQIRGCLDAMEELRTACPAVSFVAGVGNLSLPFRGVGMLRDALHSVFLHHAVPRGLNMAIVDAGRLPRHGDIEAPTLQLCEEAVLGQRAPARLFALAESLAPPAPEQQPAAGTEAAARAEEQHGAEEGACARPAQPCGRVARRFRPGTAVTDLVQATGTLDGSIFGLFGSKAHAALRLHSYAHGSRLNRVVYFSSISVWMGQGGSGPTVGASAILDGLALWQRQQQLGTSASTVLWGAIGQIGLRLAVYGDRDVMPPRRHRRG</sequence>
<dbReference type="InterPro" id="IPR050554">
    <property type="entry name" value="Met_Synthase/Corrinoid"/>
</dbReference>
<keyword evidence="9" id="KW-0808">Transferase</keyword>
<keyword evidence="6" id="KW-0489">Methyltransferase</keyword>
<comment type="similarity">
    <text evidence="4">Belongs to the vitamin-B12 dependent methionine synthase family.</text>
</comment>
<feature type="compositionally biased region" description="Low complexity" evidence="18">
    <location>
        <begin position="1244"/>
        <end position="1257"/>
    </location>
</feature>
<name>A0ABN9Q490_9DINO</name>
<evidence type="ECO:0000256" key="2">
    <source>
        <dbReference type="ARBA" id="ARBA00001956"/>
    </source>
</evidence>
<comment type="cofactor">
    <cofactor evidence="2">
        <name>methylcob(III)alamin</name>
        <dbReference type="ChEBI" id="CHEBI:28115"/>
    </cofactor>
</comment>
<dbReference type="SUPFAM" id="SSF51717">
    <property type="entry name" value="Dihydropteroate synthetase-like"/>
    <property type="match status" value="2"/>
</dbReference>
<dbReference type="SUPFAM" id="SSF82282">
    <property type="entry name" value="Homocysteine S-methyltransferase"/>
    <property type="match status" value="1"/>
</dbReference>
<dbReference type="PANTHER" id="PTHR45833">
    <property type="entry name" value="METHIONINE SYNTHASE"/>
    <property type="match status" value="1"/>
</dbReference>
<dbReference type="Gene3D" id="3.20.20.330">
    <property type="entry name" value="Homocysteine-binding-like domain"/>
    <property type="match status" value="1"/>
</dbReference>
<proteinExistence type="inferred from homology"/>
<dbReference type="Pfam" id="PF02574">
    <property type="entry name" value="S-methyl_trans"/>
    <property type="match status" value="1"/>
</dbReference>
<feature type="domain" description="Hcy-binding" evidence="19">
    <location>
        <begin position="263"/>
        <end position="571"/>
    </location>
</feature>
<evidence type="ECO:0000256" key="11">
    <source>
        <dbReference type="ARBA" id="ARBA00022723"/>
    </source>
</evidence>
<feature type="region of interest" description="Disordered" evidence="18">
    <location>
        <begin position="1"/>
        <end position="30"/>
    </location>
</feature>
<evidence type="ECO:0000259" key="19">
    <source>
        <dbReference type="PROSITE" id="PS50970"/>
    </source>
</evidence>
<organism evidence="21 22">
    <name type="scientific">Prorocentrum cordatum</name>
    <dbReference type="NCBI Taxonomy" id="2364126"/>
    <lineage>
        <taxon>Eukaryota</taxon>
        <taxon>Sar</taxon>
        <taxon>Alveolata</taxon>
        <taxon>Dinophyceae</taxon>
        <taxon>Prorocentrales</taxon>
        <taxon>Prorocentraceae</taxon>
        <taxon>Prorocentrum</taxon>
    </lineage>
</organism>
<feature type="compositionally biased region" description="Basic and acidic residues" evidence="18">
    <location>
        <begin position="109"/>
        <end position="118"/>
    </location>
</feature>
<comment type="caution">
    <text evidence="17">Lacks conserved residue(s) required for the propagation of feature annotation.</text>
</comment>
<dbReference type="Gene3D" id="3.20.20.20">
    <property type="entry name" value="Dihydropteroate synthase-like"/>
    <property type="match status" value="2"/>
</dbReference>
<evidence type="ECO:0000313" key="21">
    <source>
        <dbReference type="EMBL" id="CAK0800528.1"/>
    </source>
</evidence>
<evidence type="ECO:0000256" key="8">
    <source>
        <dbReference type="ARBA" id="ARBA00022628"/>
    </source>
</evidence>
<dbReference type="Gene3D" id="3.40.50.720">
    <property type="entry name" value="NAD(P)-binding Rossmann-like Domain"/>
    <property type="match status" value="1"/>
</dbReference>
<feature type="compositionally biased region" description="Basic and acidic residues" evidence="18">
    <location>
        <begin position="1258"/>
        <end position="1267"/>
    </location>
</feature>